<evidence type="ECO:0000256" key="7">
    <source>
        <dbReference type="PIRSR" id="PIRSR627057-1"/>
    </source>
</evidence>
<keyword evidence="9" id="KW-0472">Membrane</keyword>
<protein>
    <recommendedName>
        <fullName evidence="9">CAAX prenyl protease</fullName>
        <ecNumber evidence="9">3.4.24.84</ecNumber>
    </recommendedName>
</protein>
<sequence length="465" mass="52878">MEFTNDLIFYGVVMFMISEFLWEFYLSLRQHNVYKMHDLIPRELHGILSQNTFDKARLYAIDKSKFNMVNDVISLCLILVFLFSNGLFIVWSTGEHISSTLFGVDDNEIVHSAVSCVLFNILATITSLPSNIYYTFVIEEKHGFNKQTPSFYAKDKAKIFILNQIIIVPLVSGIVFIVKIGGDFFFIYLWFFVMAITLFLFTIYPDYIAPLFDKYTLLPEGELRDEIENLTRSVHFPLYKLYVVEGSKRSAHSNAYFYGFFKNKRIVLFDTLLKENIPIEEFNETPVPVGGGGGGGGGGRGGGGGGGSSNKEKKGCDTKEIIAVLAHELGHWKYNHVLKNLAIVQANLLLVFIVFGKLFEFSALYSAFGFDECEPVLIGLIIVLQFVCLPYFEILNFCVAILSRHFEFEADNFAKKLGHSNALKNALIKLNSDNLGFPIYDPWYSKWHHSHPPLLERLQALSKED</sequence>
<dbReference type="Pfam" id="PF01435">
    <property type="entry name" value="Peptidase_M48"/>
    <property type="match status" value="1"/>
</dbReference>
<keyword evidence="2 8" id="KW-0479">Metal-binding</keyword>
<dbReference type="RefSeq" id="XP_002427421.1">
    <property type="nucleotide sequence ID" value="XM_002427376.1"/>
</dbReference>
<dbReference type="EC" id="3.4.24.84" evidence="9"/>
<dbReference type="Proteomes" id="UP000009046">
    <property type="component" value="Unassembled WGS sequence"/>
</dbReference>
<dbReference type="CTD" id="8236058"/>
<dbReference type="FunCoup" id="E0VMS7">
    <property type="interactions" value="1823"/>
</dbReference>
<feature type="region of interest" description="Disordered" evidence="10">
    <location>
        <begin position="287"/>
        <end position="314"/>
    </location>
</feature>
<dbReference type="OMA" id="FVIEEKF"/>
<dbReference type="EnsemblMetazoa" id="PHUM318540-RA">
    <property type="protein sequence ID" value="PHUM318540-PA"/>
    <property type="gene ID" value="PHUM318540"/>
</dbReference>
<gene>
    <name evidence="14" type="primary">8236058</name>
    <name evidence="13" type="ORF">Phum_PHUM318540</name>
</gene>
<dbReference type="KEGG" id="phu:Phum_PHUM318540"/>
<dbReference type="VEuPathDB" id="VectorBase:PHUM318540"/>
<reference evidence="14" key="3">
    <citation type="submission" date="2021-02" db="UniProtKB">
        <authorList>
            <consortium name="EnsemblMetazoa"/>
        </authorList>
    </citation>
    <scope>IDENTIFICATION</scope>
    <source>
        <strain evidence="14">USDA</strain>
    </source>
</reference>
<dbReference type="GO" id="GO:0004222">
    <property type="term" value="F:metalloendopeptidase activity"/>
    <property type="evidence" value="ECO:0007669"/>
    <property type="project" value="UniProtKB-UniRule"/>
</dbReference>
<keyword evidence="9" id="KW-0256">Endoplasmic reticulum</keyword>
<dbReference type="GO" id="GO:0046872">
    <property type="term" value="F:metal ion binding"/>
    <property type="evidence" value="ECO:0007669"/>
    <property type="project" value="UniProtKB-UniRule"/>
</dbReference>
<feature type="transmembrane region" description="Helical" evidence="9">
    <location>
        <begin position="348"/>
        <end position="370"/>
    </location>
</feature>
<keyword evidence="15" id="KW-1185">Reference proteome</keyword>
<dbReference type="eggNOG" id="KOG2719">
    <property type="taxonomic scope" value="Eukaryota"/>
</dbReference>
<reference evidence="13" key="2">
    <citation type="submission" date="2007-04" db="EMBL/GenBank/DDBJ databases">
        <title>The genome of the human body louse.</title>
        <authorList>
            <consortium name="The Human Body Louse Genome Consortium"/>
            <person name="Kirkness E."/>
            <person name="Walenz B."/>
            <person name="Hass B."/>
            <person name="Bruggner R."/>
            <person name="Strausberg R."/>
        </authorList>
    </citation>
    <scope>NUCLEOTIDE SEQUENCE</scope>
    <source>
        <strain evidence="13">USDA</strain>
    </source>
</reference>
<dbReference type="HOGENOM" id="CLU_025947_3_3_1"/>
<keyword evidence="3 9" id="KW-0378">Hydrolase</keyword>
<dbReference type="InterPro" id="IPR032456">
    <property type="entry name" value="Peptidase_M48_N"/>
</dbReference>
<evidence type="ECO:0000256" key="5">
    <source>
        <dbReference type="ARBA" id="ARBA00023049"/>
    </source>
</evidence>
<dbReference type="GO" id="GO:0071586">
    <property type="term" value="P:CAAX-box protein processing"/>
    <property type="evidence" value="ECO:0007669"/>
    <property type="project" value="UniProtKB-UniRule"/>
</dbReference>
<reference evidence="13" key="1">
    <citation type="submission" date="2007-04" db="EMBL/GenBank/DDBJ databases">
        <title>Annotation of Pediculus humanus corporis strain USDA.</title>
        <authorList>
            <person name="Kirkness E."/>
            <person name="Hannick L."/>
            <person name="Hass B."/>
            <person name="Bruggner R."/>
            <person name="Lawson D."/>
            <person name="Bidwell S."/>
            <person name="Joardar V."/>
            <person name="Caler E."/>
            <person name="Walenz B."/>
            <person name="Inman J."/>
            <person name="Schobel S."/>
            <person name="Galinsky K."/>
            <person name="Amedeo P."/>
            <person name="Strausberg R."/>
        </authorList>
    </citation>
    <scope>NUCLEOTIDE SEQUENCE</scope>
    <source>
        <strain evidence="13">USDA</strain>
    </source>
</reference>
<feature type="compositionally biased region" description="Gly residues" evidence="10">
    <location>
        <begin position="289"/>
        <end position="308"/>
    </location>
</feature>
<dbReference type="Gene3D" id="3.30.2010.10">
    <property type="entry name" value="Metalloproteases ('zincins'), catalytic domain"/>
    <property type="match status" value="1"/>
</dbReference>
<comment type="subcellular location">
    <subcellularLocation>
        <location evidence="9">Endoplasmic reticulum membrane</location>
        <topology evidence="9">Multi-pass membrane protein</topology>
    </subcellularLocation>
</comment>
<dbReference type="PANTHER" id="PTHR10120">
    <property type="entry name" value="CAAX PRENYL PROTEASE 1"/>
    <property type="match status" value="1"/>
</dbReference>
<evidence type="ECO:0000256" key="9">
    <source>
        <dbReference type="RuleBase" id="RU366005"/>
    </source>
</evidence>
<feature type="binding site" evidence="8">
    <location>
        <position position="407"/>
    </location>
    <ligand>
        <name>Zn(2+)</name>
        <dbReference type="ChEBI" id="CHEBI:29105"/>
        <note>catalytic</note>
    </ligand>
</feature>
<dbReference type="EMBL" id="AAZO01003700">
    <property type="status" value="NOT_ANNOTATED_CDS"/>
    <property type="molecule type" value="Genomic_DNA"/>
</dbReference>
<keyword evidence="5 9" id="KW-0482">Metalloprotease</keyword>
<feature type="active site" description="Proton donor" evidence="7">
    <location>
        <position position="411"/>
    </location>
</feature>
<evidence type="ECO:0000259" key="11">
    <source>
        <dbReference type="Pfam" id="PF01435"/>
    </source>
</evidence>
<feature type="binding site" evidence="8">
    <location>
        <position position="331"/>
    </location>
    <ligand>
        <name>Zn(2+)</name>
        <dbReference type="ChEBI" id="CHEBI:29105"/>
        <note>catalytic</note>
    </ligand>
</feature>
<feature type="transmembrane region" description="Helical" evidence="9">
    <location>
        <begin position="7"/>
        <end position="26"/>
    </location>
</feature>
<feature type="transmembrane region" description="Helical" evidence="9">
    <location>
        <begin position="184"/>
        <end position="204"/>
    </location>
</feature>
<comment type="catalytic activity">
    <reaction evidence="6 9">
        <text>Hydrolyzes the peptide bond -P2-(S-farnesyl or geranylgeranyl)C-P1'-P2'-P3'-COOH where P1' and P2' are amino acids with aliphatic side chains and P3' is any C-terminal residue.</text>
        <dbReference type="EC" id="3.4.24.84"/>
    </reaction>
</comment>
<dbReference type="CDD" id="cd07343">
    <property type="entry name" value="M48A_Zmpste24p_like"/>
    <property type="match status" value="1"/>
</dbReference>
<organism>
    <name type="scientific">Pediculus humanus subsp. corporis</name>
    <name type="common">Body louse</name>
    <dbReference type="NCBI Taxonomy" id="121224"/>
    <lineage>
        <taxon>Eukaryota</taxon>
        <taxon>Metazoa</taxon>
        <taxon>Ecdysozoa</taxon>
        <taxon>Arthropoda</taxon>
        <taxon>Hexapoda</taxon>
        <taxon>Insecta</taxon>
        <taxon>Pterygota</taxon>
        <taxon>Neoptera</taxon>
        <taxon>Paraneoptera</taxon>
        <taxon>Psocodea</taxon>
        <taxon>Troctomorpha</taxon>
        <taxon>Phthiraptera</taxon>
        <taxon>Anoplura</taxon>
        <taxon>Pediculidae</taxon>
        <taxon>Pediculus</taxon>
    </lineage>
</organism>
<evidence type="ECO:0000256" key="1">
    <source>
        <dbReference type="ARBA" id="ARBA00022670"/>
    </source>
</evidence>
<comment type="similarity">
    <text evidence="9">Belongs to the peptidase M48A family.</text>
</comment>
<dbReference type="GO" id="GO:0005789">
    <property type="term" value="C:endoplasmic reticulum membrane"/>
    <property type="evidence" value="ECO:0007669"/>
    <property type="project" value="UniProtKB-SubCell"/>
</dbReference>
<evidence type="ECO:0000256" key="2">
    <source>
        <dbReference type="ARBA" id="ARBA00022723"/>
    </source>
</evidence>
<comment type="cofactor">
    <cofactor evidence="8 9">
        <name>Zn(2+)</name>
        <dbReference type="ChEBI" id="CHEBI:29105"/>
    </cofactor>
    <text evidence="8 9">Binds 1 zinc ion per subunit.</text>
</comment>
<proteinExistence type="inferred from homology"/>
<dbReference type="InParanoid" id="E0VMS7"/>
<evidence type="ECO:0000256" key="3">
    <source>
        <dbReference type="ARBA" id="ARBA00022801"/>
    </source>
</evidence>
<evidence type="ECO:0000256" key="6">
    <source>
        <dbReference type="ARBA" id="ARBA00044456"/>
    </source>
</evidence>
<keyword evidence="4 8" id="KW-0862">Zinc</keyword>
<evidence type="ECO:0000256" key="8">
    <source>
        <dbReference type="PIRSR" id="PIRSR627057-2"/>
    </source>
</evidence>
<evidence type="ECO:0000313" key="13">
    <source>
        <dbReference type="EMBL" id="EEB14683.1"/>
    </source>
</evidence>
<evidence type="ECO:0000313" key="14">
    <source>
        <dbReference type="EnsemblMetazoa" id="PHUM318540-PA"/>
    </source>
</evidence>
<feature type="domain" description="Peptidase M48" evidence="11">
    <location>
        <begin position="219"/>
        <end position="464"/>
    </location>
</feature>
<dbReference type="GeneID" id="8236058"/>
<feature type="transmembrane region" description="Helical" evidence="9">
    <location>
        <begin position="112"/>
        <end position="138"/>
    </location>
</feature>
<dbReference type="OrthoDB" id="360839at2759"/>
<dbReference type="InterPro" id="IPR027057">
    <property type="entry name" value="CAXX_Prtase_1"/>
</dbReference>
<dbReference type="EMBL" id="DS235324">
    <property type="protein sequence ID" value="EEB14683.1"/>
    <property type="molecule type" value="Genomic_DNA"/>
</dbReference>
<evidence type="ECO:0000313" key="15">
    <source>
        <dbReference type="Proteomes" id="UP000009046"/>
    </source>
</evidence>
<evidence type="ECO:0000259" key="12">
    <source>
        <dbReference type="Pfam" id="PF16491"/>
    </source>
</evidence>
<feature type="active site" evidence="7">
    <location>
        <position position="328"/>
    </location>
</feature>
<accession>E0VMS7</accession>
<keyword evidence="9" id="KW-1133">Transmembrane helix</keyword>
<keyword evidence="1 9" id="KW-0645">Protease</keyword>
<dbReference type="Pfam" id="PF16491">
    <property type="entry name" value="Peptidase_M48_N"/>
    <property type="match status" value="1"/>
</dbReference>
<evidence type="ECO:0000256" key="4">
    <source>
        <dbReference type="ARBA" id="ARBA00022833"/>
    </source>
</evidence>
<comment type="function">
    <text evidence="9">Proteolytically removes the C-terminal three residues of farnesylated proteins.</text>
</comment>
<keyword evidence="9" id="KW-0812">Transmembrane</keyword>
<feature type="transmembrane region" description="Helical" evidence="9">
    <location>
        <begin position="72"/>
        <end position="92"/>
    </location>
</feature>
<dbReference type="STRING" id="121224.E0VMS7"/>
<evidence type="ECO:0000256" key="10">
    <source>
        <dbReference type="SAM" id="MobiDB-lite"/>
    </source>
</evidence>
<dbReference type="MEROPS" id="M48.003"/>
<dbReference type="InterPro" id="IPR001915">
    <property type="entry name" value="Peptidase_M48"/>
</dbReference>
<feature type="transmembrane region" description="Helical" evidence="9">
    <location>
        <begin position="376"/>
        <end position="402"/>
    </location>
</feature>
<feature type="domain" description="CAAX prenyl protease 1 N-terminal" evidence="12">
    <location>
        <begin position="30"/>
        <end position="214"/>
    </location>
</feature>
<dbReference type="AlphaFoldDB" id="E0VMS7"/>
<name>E0VMS7_PEDHC</name>
<feature type="transmembrane region" description="Helical" evidence="9">
    <location>
        <begin position="159"/>
        <end position="178"/>
    </location>
</feature>
<feature type="binding site" evidence="8">
    <location>
        <position position="327"/>
    </location>
    <ligand>
        <name>Zn(2+)</name>
        <dbReference type="ChEBI" id="CHEBI:29105"/>
        <note>catalytic</note>
    </ligand>
</feature>